<accession>A0A653DQB3</accession>
<dbReference type="Pfam" id="PF00560">
    <property type="entry name" value="LRR_1"/>
    <property type="match status" value="1"/>
</dbReference>
<dbReference type="InterPro" id="IPR032675">
    <property type="entry name" value="LRR_dom_sf"/>
</dbReference>
<dbReference type="Proteomes" id="UP000410492">
    <property type="component" value="Unassembled WGS sequence"/>
</dbReference>
<dbReference type="PANTHER" id="PTHR24366:SF96">
    <property type="entry name" value="LEUCINE RICH REPEAT CONTAINING 53"/>
    <property type="match status" value="1"/>
</dbReference>
<name>A0A653DQB3_CALMS</name>
<evidence type="ECO:0000256" key="2">
    <source>
        <dbReference type="ARBA" id="ARBA00022737"/>
    </source>
</evidence>
<dbReference type="SMART" id="SM00369">
    <property type="entry name" value="LRR_TYP"/>
    <property type="match status" value="7"/>
</dbReference>
<evidence type="ECO:0000313" key="4">
    <source>
        <dbReference type="EMBL" id="VEN62413.1"/>
    </source>
</evidence>
<dbReference type="InterPro" id="IPR003591">
    <property type="entry name" value="Leu-rich_rpt_typical-subtyp"/>
</dbReference>
<feature type="chain" id="PRO_5025069722" description="LRRCT domain-containing protein" evidence="3">
    <location>
        <begin position="21"/>
        <end position="685"/>
    </location>
</feature>
<sequence>MCWPSVLFIISSYLFLHVEAILEEGTDCPSICTCRLNRLSETAINRFVRRNGEPVTGEFGSSENNEVLYDEKQDMPEFLDSHENPIIRSAICILQTETDPLELFEALSETTESLTLIQGYESGNKTFKVSTLGKFTKLVTLELLGASLINHTSNSHLICEVDTPLPDLKFLNLEKVLIRNSKQQIVNFLKEISEEDQTFEYVQRVNEDHALTMLQKGLKEEEIIPYELFKQQREANGDATLFIGFKGLILLRIAGCELNIHWEMFDRLSNLEYLILEKNNLKFIPAFTFYGTPNLKYLSLAHNKLLDIQITDLAGLLELEVLDLSYNNFTQLSELSFPPFPKLKLANFANNPISVIFPNTFEVMNTTNSLIIGSDYMKLTLITNSLGGLNMLEKLTINNLELRLLKRDMFNGLPNLLELIINGNITEIEYDAFLEINKIEKLQLSNCQLKILSMDSFIGLKKLLYLDLSNNNLQDIPPGVFDQLTSLKELYLNGNQFQHLPYGIFSKLHAKLIRLNDNPWECSCAMSDWKPMIINKVKVKVLKKCDYTADKGIECSGKDQYEFKYIYENKVAPKCVKPVQFLNWNLFHAMRRILQCPDYKPKLRKTHIHVEYNTTEVPTSTSKPFTSVKYNKRKMLLKRRLLKRKQYLKKIGNAKSNHADNTPSLKQKISETSVSGEISNNIPMI</sequence>
<dbReference type="PROSITE" id="PS51450">
    <property type="entry name" value="LRR"/>
    <property type="match status" value="3"/>
</dbReference>
<dbReference type="EMBL" id="CAACVG010013852">
    <property type="protein sequence ID" value="VEN62413.1"/>
    <property type="molecule type" value="Genomic_DNA"/>
</dbReference>
<evidence type="ECO:0008006" key="6">
    <source>
        <dbReference type="Google" id="ProtNLM"/>
    </source>
</evidence>
<organism evidence="4 5">
    <name type="scientific">Callosobruchus maculatus</name>
    <name type="common">Southern cowpea weevil</name>
    <name type="synonym">Pulse bruchid</name>
    <dbReference type="NCBI Taxonomy" id="64391"/>
    <lineage>
        <taxon>Eukaryota</taxon>
        <taxon>Metazoa</taxon>
        <taxon>Ecdysozoa</taxon>
        <taxon>Arthropoda</taxon>
        <taxon>Hexapoda</taxon>
        <taxon>Insecta</taxon>
        <taxon>Pterygota</taxon>
        <taxon>Neoptera</taxon>
        <taxon>Endopterygota</taxon>
        <taxon>Coleoptera</taxon>
        <taxon>Polyphaga</taxon>
        <taxon>Cucujiformia</taxon>
        <taxon>Chrysomeloidea</taxon>
        <taxon>Chrysomelidae</taxon>
        <taxon>Bruchinae</taxon>
        <taxon>Bruchini</taxon>
        <taxon>Callosobruchus</taxon>
    </lineage>
</organism>
<evidence type="ECO:0000256" key="1">
    <source>
        <dbReference type="ARBA" id="ARBA00022614"/>
    </source>
</evidence>
<feature type="signal peptide" evidence="3">
    <location>
        <begin position="1"/>
        <end position="20"/>
    </location>
</feature>
<keyword evidence="3" id="KW-0732">Signal</keyword>
<protein>
    <recommendedName>
        <fullName evidence="6">LRRCT domain-containing protein</fullName>
    </recommendedName>
</protein>
<dbReference type="PANTHER" id="PTHR24366">
    <property type="entry name" value="IG(IMMUNOGLOBULIN) AND LRR(LEUCINE RICH REPEAT) DOMAINS"/>
    <property type="match status" value="1"/>
</dbReference>
<dbReference type="Pfam" id="PF13855">
    <property type="entry name" value="LRR_8"/>
    <property type="match status" value="2"/>
</dbReference>
<keyword evidence="5" id="KW-1185">Reference proteome</keyword>
<gene>
    <name evidence="4" type="ORF">CALMAC_LOCUS19535</name>
</gene>
<evidence type="ECO:0000256" key="3">
    <source>
        <dbReference type="SAM" id="SignalP"/>
    </source>
</evidence>
<proteinExistence type="predicted"/>
<dbReference type="SUPFAM" id="SSF52058">
    <property type="entry name" value="L domain-like"/>
    <property type="match status" value="1"/>
</dbReference>
<dbReference type="InterPro" id="IPR001611">
    <property type="entry name" value="Leu-rich_rpt"/>
</dbReference>
<dbReference type="OrthoDB" id="2020019at2759"/>
<evidence type="ECO:0000313" key="5">
    <source>
        <dbReference type="Proteomes" id="UP000410492"/>
    </source>
</evidence>
<reference evidence="4 5" key="1">
    <citation type="submission" date="2019-01" db="EMBL/GenBank/DDBJ databases">
        <authorList>
            <person name="Sayadi A."/>
        </authorList>
    </citation>
    <scope>NUCLEOTIDE SEQUENCE [LARGE SCALE GENOMIC DNA]</scope>
</reference>
<keyword evidence="1" id="KW-0433">Leucine-rich repeat</keyword>
<dbReference type="AlphaFoldDB" id="A0A653DQB3"/>
<keyword evidence="2" id="KW-0677">Repeat</keyword>
<dbReference type="Gene3D" id="3.80.10.10">
    <property type="entry name" value="Ribonuclease Inhibitor"/>
    <property type="match status" value="2"/>
</dbReference>